<accession>A0A9X0DFA7</accession>
<evidence type="ECO:0000313" key="2">
    <source>
        <dbReference type="Proteomes" id="UP001152300"/>
    </source>
</evidence>
<keyword evidence="2" id="KW-1185">Reference proteome</keyword>
<evidence type="ECO:0000313" key="1">
    <source>
        <dbReference type="EMBL" id="KAJ8061411.1"/>
    </source>
</evidence>
<organism evidence="1 2">
    <name type="scientific">Sclerotinia nivalis</name>
    <dbReference type="NCBI Taxonomy" id="352851"/>
    <lineage>
        <taxon>Eukaryota</taxon>
        <taxon>Fungi</taxon>
        <taxon>Dikarya</taxon>
        <taxon>Ascomycota</taxon>
        <taxon>Pezizomycotina</taxon>
        <taxon>Leotiomycetes</taxon>
        <taxon>Helotiales</taxon>
        <taxon>Sclerotiniaceae</taxon>
        <taxon>Sclerotinia</taxon>
    </lineage>
</organism>
<dbReference type="InterPro" id="IPR043128">
    <property type="entry name" value="Rev_trsase/Diguanyl_cyclase"/>
</dbReference>
<proteinExistence type="predicted"/>
<dbReference type="Gene3D" id="3.10.10.10">
    <property type="entry name" value="HIV Type 1 Reverse Transcriptase, subunit A, domain 1"/>
    <property type="match status" value="1"/>
</dbReference>
<dbReference type="Proteomes" id="UP001152300">
    <property type="component" value="Unassembled WGS sequence"/>
</dbReference>
<dbReference type="InterPro" id="IPR043502">
    <property type="entry name" value="DNA/RNA_pol_sf"/>
</dbReference>
<dbReference type="EMBL" id="JAPEIS010000011">
    <property type="protein sequence ID" value="KAJ8061411.1"/>
    <property type="molecule type" value="Genomic_DNA"/>
</dbReference>
<dbReference type="AlphaFoldDB" id="A0A9X0DFA7"/>
<name>A0A9X0DFA7_9HELO</name>
<dbReference type="Gene3D" id="3.30.70.270">
    <property type="match status" value="1"/>
</dbReference>
<dbReference type="PANTHER" id="PTHR24559">
    <property type="entry name" value="TRANSPOSON TY3-I GAG-POL POLYPROTEIN"/>
    <property type="match status" value="1"/>
</dbReference>
<gene>
    <name evidence="1" type="ORF">OCU04_009233</name>
</gene>
<reference evidence="1" key="1">
    <citation type="submission" date="2022-11" db="EMBL/GenBank/DDBJ databases">
        <title>Genome Resource of Sclerotinia nivalis Strain SnTB1, a Plant Pathogen Isolated from American Ginseng.</title>
        <authorList>
            <person name="Fan S."/>
        </authorList>
    </citation>
    <scope>NUCLEOTIDE SEQUENCE</scope>
    <source>
        <strain evidence="1">SnTB1</strain>
    </source>
</reference>
<sequence length="126" mass="14877">MSRNEFTALKDWLSENLQKEFIHSSSSVSVSFVLFVKKSDEKLQFYIDYRVLNNLSAKDRYPLLLTKESLNNLKRMKFFTKIDIIFAFNNIKIKKGQEYLIVFHTRFGLFETLIMPFGLTDVSVTF</sequence>
<protein>
    <recommendedName>
        <fullName evidence="3">Reverse transcriptase domain-containing protein</fullName>
    </recommendedName>
</protein>
<dbReference type="PANTHER" id="PTHR24559:SF444">
    <property type="entry name" value="REVERSE TRANSCRIPTASE DOMAIN-CONTAINING PROTEIN"/>
    <property type="match status" value="1"/>
</dbReference>
<evidence type="ECO:0008006" key="3">
    <source>
        <dbReference type="Google" id="ProtNLM"/>
    </source>
</evidence>
<dbReference type="InterPro" id="IPR053134">
    <property type="entry name" value="RNA-dir_DNA_polymerase"/>
</dbReference>
<dbReference type="OrthoDB" id="3561867at2759"/>
<comment type="caution">
    <text evidence="1">The sequence shown here is derived from an EMBL/GenBank/DDBJ whole genome shotgun (WGS) entry which is preliminary data.</text>
</comment>
<dbReference type="SUPFAM" id="SSF56672">
    <property type="entry name" value="DNA/RNA polymerases"/>
    <property type="match status" value="1"/>
</dbReference>